<feature type="non-terminal residue" evidence="2">
    <location>
        <position position="1"/>
    </location>
</feature>
<sequence length="50" mass="5336">EQHRSQSQCGRSATARARAGPRRHDPDGLLGGHLRRAHGRAVPPHAPGPV</sequence>
<dbReference type="AlphaFoldDB" id="A0A6J4N5T6"/>
<accession>A0A6J4N5T6</accession>
<evidence type="ECO:0000256" key="1">
    <source>
        <dbReference type="SAM" id="MobiDB-lite"/>
    </source>
</evidence>
<dbReference type="EMBL" id="CADCUN010000079">
    <property type="protein sequence ID" value="CAA9378976.1"/>
    <property type="molecule type" value="Genomic_DNA"/>
</dbReference>
<reference evidence="2" key="1">
    <citation type="submission" date="2020-02" db="EMBL/GenBank/DDBJ databases">
        <authorList>
            <person name="Meier V. D."/>
        </authorList>
    </citation>
    <scope>NUCLEOTIDE SEQUENCE</scope>
    <source>
        <strain evidence="2">AVDCRST_MAG60</strain>
    </source>
</reference>
<evidence type="ECO:0000313" key="2">
    <source>
        <dbReference type="EMBL" id="CAA9378976.1"/>
    </source>
</evidence>
<organism evidence="2">
    <name type="scientific">uncultured Nocardioides sp</name>
    <dbReference type="NCBI Taxonomy" id="198441"/>
    <lineage>
        <taxon>Bacteria</taxon>
        <taxon>Bacillati</taxon>
        <taxon>Actinomycetota</taxon>
        <taxon>Actinomycetes</taxon>
        <taxon>Propionibacteriales</taxon>
        <taxon>Nocardioidaceae</taxon>
        <taxon>Nocardioides</taxon>
        <taxon>environmental samples</taxon>
    </lineage>
</organism>
<gene>
    <name evidence="2" type="ORF">AVDCRST_MAG60-725</name>
</gene>
<proteinExistence type="predicted"/>
<name>A0A6J4N5T6_9ACTN</name>
<protein>
    <submittedName>
        <fullName evidence="2">Uncharacterized protein</fullName>
    </submittedName>
</protein>
<feature type="region of interest" description="Disordered" evidence="1">
    <location>
        <begin position="1"/>
        <end position="50"/>
    </location>
</feature>
<feature type="compositionally biased region" description="Polar residues" evidence="1">
    <location>
        <begin position="1"/>
        <end position="11"/>
    </location>
</feature>
<feature type="non-terminal residue" evidence="2">
    <location>
        <position position="50"/>
    </location>
</feature>